<dbReference type="EMBL" id="JAACJL010000002">
    <property type="protein sequence ID" value="KAF4622033.1"/>
    <property type="molecule type" value="Genomic_DNA"/>
</dbReference>
<feature type="coiled-coil region" evidence="1">
    <location>
        <begin position="148"/>
        <end position="175"/>
    </location>
</feature>
<evidence type="ECO:0000313" key="4">
    <source>
        <dbReference type="EMBL" id="KAF4622033.1"/>
    </source>
</evidence>
<dbReference type="NCBIfam" id="TIGR02231">
    <property type="entry name" value="mucoidy inhibitor MuiA family protein"/>
    <property type="match status" value="1"/>
</dbReference>
<name>A0A8H4VTK8_9AGAR</name>
<dbReference type="Pfam" id="PF13600">
    <property type="entry name" value="DUF4140"/>
    <property type="match status" value="1"/>
</dbReference>
<evidence type="ECO:0008006" key="6">
    <source>
        <dbReference type="Google" id="ProtNLM"/>
    </source>
</evidence>
<dbReference type="Proteomes" id="UP000521872">
    <property type="component" value="Unassembled WGS sequence"/>
</dbReference>
<comment type="caution">
    <text evidence="4">The sequence shown here is derived from an EMBL/GenBank/DDBJ whole genome shotgun (WGS) entry which is preliminary data.</text>
</comment>
<organism evidence="4 5">
    <name type="scientific">Agrocybe pediades</name>
    <dbReference type="NCBI Taxonomy" id="84607"/>
    <lineage>
        <taxon>Eukaryota</taxon>
        <taxon>Fungi</taxon>
        <taxon>Dikarya</taxon>
        <taxon>Basidiomycota</taxon>
        <taxon>Agaricomycotina</taxon>
        <taxon>Agaricomycetes</taxon>
        <taxon>Agaricomycetidae</taxon>
        <taxon>Agaricales</taxon>
        <taxon>Agaricineae</taxon>
        <taxon>Strophariaceae</taxon>
        <taxon>Agrocybe</taxon>
    </lineage>
</organism>
<proteinExistence type="predicted"/>
<dbReference type="InterPro" id="IPR037291">
    <property type="entry name" value="DUF4139"/>
</dbReference>
<dbReference type="PANTHER" id="PTHR31005:SF8">
    <property type="entry name" value="DUF4139 DOMAIN-CONTAINING PROTEIN"/>
    <property type="match status" value="1"/>
</dbReference>
<evidence type="ECO:0000313" key="5">
    <source>
        <dbReference type="Proteomes" id="UP000521872"/>
    </source>
</evidence>
<keyword evidence="5" id="KW-1185">Reference proteome</keyword>
<sequence>MHIDPQSSVIRALAINSLTESTIDAINLYPFQAHITRSYKAIVTAGQTKITITHLPNVVDHDSVRVEGRGSAIIKGVSAFKAERKDEDEDLSSEVLDKLNEQRQRIDSSKGRAEKARKVIGSYVGSIAVEHLDISKLGEAVDVYYSTDEKWDNKIRELEEEIKSLDQRIKAESDEISKPEIPVKLRTKVVIDVYADAENDLDIILVYAVSNASWQALYDIRVDMQGPSPIVGLTYQALISQETAEDWIDCTLILETARPTSGIHVPALQPWTIHYHGTVLTAPEGKVAGGRGKGLGLGGAKRYRRIFDEDDLNFAPMHVTSTGHVNATFRVPGLTTVISNAEDNKVTIAELNLEANVSWICVPGLDTNVYLEARVTNSSNYTLIEGPSSIYVDNSYISRSEFPNTSPKEALICSLGIDPTVRVTYHPRTMIVSEAGFYTKSKKHVFAQRITVHNTKSVEAKGVKIKENIPVSQDASLIVNLLAPALTSPTPSSKPTAATSVTSLKLSDGVVAQWTLPDGLNDTQGSFVPGQDGMLEWVCTIPALAKVDLLLEWEVVSNAKEEVVGLTRE</sequence>
<dbReference type="Pfam" id="PF13598">
    <property type="entry name" value="DUF4139"/>
    <property type="match status" value="1"/>
</dbReference>
<feature type="domain" description="DUF4140" evidence="3">
    <location>
        <begin position="27"/>
        <end position="119"/>
    </location>
</feature>
<evidence type="ECO:0000259" key="3">
    <source>
        <dbReference type="Pfam" id="PF13600"/>
    </source>
</evidence>
<keyword evidence="1" id="KW-0175">Coiled coil</keyword>
<feature type="domain" description="DUF4139" evidence="2">
    <location>
        <begin position="205"/>
        <end position="554"/>
    </location>
</feature>
<dbReference type="PANTHER" id="PTHR31005">
    <property type="entry name" value="DUF4139 DOMAIN-CONTAINING PROTEIN"/>
    <property type="match status" value="1"/>
</dbReference>
<protein>
    <recommendedName>
        <fullName evidence="6">Mucoidy inhibitor A</fullName>
    </recommendedName>
</protein>
<reference evidence="4 5" key="1">
    <citation type="submission" date="2019-12" db="EMBL/GenBank/DDBJ databases">
        <authorList>
            <person name="Floudas D."/>
            <person name="Bentzer J."/>
            <person name="Ahren D."/>
            <person name="Johansson T."/>
            <person name="Persson P."/>
            <person name="Tunlid A."/>
        </authorList>
    </citation>
    <scope>NUCLEOTIDE SEQUENCE [LARGE SCALE GENOMIC DNA]</scope>
    <source>
        <strain evidence="4 5">CBS 102.39</strain>
    </source>
</reference>
<evidence type="ECO:0000256" key="1">
    <source>
        <dbReference type="SAM" id="Coils"/>
    </source>
</evidence>
<evidence type="ECO:0000259" key="2">
    <source>
        <dbReference type="Pfam" id="PF13598"/>
    </source>
</evidence>
<dbReference type="AlphaFoldDB" id="A0A8H4VTK8"/>
<gene>
    <name evidence="4" type="ORF">D9613_009520</name>
</gene>
<accession>A0A8H4VTK8</accession>
<dbReference type="InterPro" id="IPR025554">
    <property type="entry name" value="DUF4140"/>
</dbReference>
<dbReference type="InterPro" id="IPR011935">
    <property type="entry name" value="CHP02231"/>
</dbReference>